<feature type="region of interest" description="Disordered" evidence="1">
    <location>
        <begin position="1"/>
        <end position="67"/>
    </location>
</feature>
<gene>
    <name evidence="2" type="ORF">B296_00011866</name>
</gene>
<accession>A0A427B9F9</accession>
<proteinExistence type="predicted"/>
<sequence length="139" mass="14907">MTEEKTSSGTSEVTHRWGTQGGGPNDIRQMAEGHMGQRAAKHVMTIKSRTGGVLEAKSTRDDGGALRVKGSRAHIDRRIACRWVTNEEVTDGWWCSGEALGVGAEPTSSTSEAGVEVSPMRKIGSHASKEEGFHDASTR</sequence>
<dbReference type="Proteomes" id="UP000287651">
    <property type="component" value="Unassembled WGS sequence"/>
</dbReference>
<feature type="region of interest" description="Disordered" evidence="1">
    <location>
        <begin position="101"/>
        <end position="139"/>
    </location>
</feature>
<evidence type="ECO:0000256" key="1">
    <source>
        <dbReference type="SAM" id="MobiDB-lite"/>
    </source>
</evidence>
<organism evidence="2 3">
    <name type="scientific">Ensete ventricosum</name>
    <name type="common">Abyssinian banana</name>
    <name type="synonym">Musa ensete</name>
    <dbReference type="NCBI Taxonomy" id="4639"/>
    <lineage>
        <taxon>Eukaryota</taxon>
        <taxon>Viridiplantae</taxon>
        <taxon>Streptophyta</taxon>
        <taxon>Embryophyta</taxon>
        <taxon>Tracheophyta</taxon>
        <taxon>Spermatophyta</taxon>
        <taxon>Magnoliopsida</taxon>
        <taxon>Liliopsida</taxon>
        <taxon>Zingiberales</taxon>
        <taxon>Musaceae</taxon>
        <taxon>Ensete</taxon>
    </lineage>
</organism>
<evidence type="ECO:0000313" key="3">
    <source>
        <dbReference type="Proteomes" id="UP000287651"/>
    </source>
</evidence>
<dbReference type="AlphaFoldDB" id="A0A427B9F9"/>
<comment type="caution">
    <text evidence="2">The sequence shown here is derived from an EMBL/GenBank/DDBJ whole genome shotgun (WGS) entry which is preliminary data.</text>
</comment>
<name>A0A427B9F9_ENSVE</name>
<dbReference type="EMBL" id="AMZH03000174">
    <property type="protein sequence ID" value="RRT85125.1"/>
    <property type="molecule type" value="Genomic_DNA"/>
</dbReference>
<protein>
    <submittedName>
        <fullName evidence="2">Uncharacterized protein</fullName>
    </submittedName>
</protein>
<feature type="compositionally biased region" description="Basic and acidic residues" evidence="1">
    <location>
        <begin position="127"/>
        <end position="139"/>
    </location>
</feature>
<reference evidence="2 3" key="1">
    <citation type="journal article" date="2014" name="Agronomy (Basel)">
        <title>A Draft Genome Sequence for Ensete ventricosum, the Drought-Tolerant Tree Against Hunger.</title>
        <authorList>
            <person name="Harrison J."/>
            <person name="Moore K.A."/>
            <person name="Paszkiewicz K."/>
            <person name="Jones T."/>
            <person name="Grant M."/>
            <person name="Ambacheew D."/>
            <person name="Muzemil S."/>
            <person name="Studholme D.J."/>
        </authorList>
    </citation>
    <scope>NUCLEOTIDE SEQUENCE [LARGE SCALE GENOMIC DNA]</scope>
</reference>
<evidence type="ECO:0000313" key="2">
    <source>
        <dbReference type="EMBL" id="RRT85125.1"/>
    </source>
</evidence>